<dbReference type="InterPro" id="IPR036412">
    <property type="entry name" value="HAD-like_sf"/>
</dbReference>
<dbReference type="NCBIfam" id="TIGR01484">
    <property type="entry name" value="HAD-SF-IIB"/>
    <property type="match status" value="1"/>
</dbReference>
<dbReference type="SUPFAM" id="SSF56784">
    <property type="entry name" value="HAD-like"/>
    <property type="match status" value="1"/>
</dbReference>
<dbReference type="InterPro" id="IPR006379">
    <property type="entry name" value="HAD-SF_hydro_IIB"/>
</dbReference>
<dbReference type="SFLD" id="SFLDG01140">
    <property type="entry name" value="C2.B:_Phosphomannomutase_and_P"/>
    <property type="match status" value="1"/>
</dbReference>
<dbReference type="RefSeq" id="WP_006639342.1">
    <property type="nucleotide sequence ID" value="NZ_BORD01000001.1"/>
</dbReference>
<dbReference type="Gene3D" id="3.30.1240.10">
    <property type="match status" value="1"/>
</dbReference>
<keyword evidence="2" id="KW-1185">Reference proteome</keyword>
<dbReference type="SFLD" id="SFLDS00003">
    <property type="entry name" value="Haloacid_Dehalogenase"/>
    <property type="match status" value="1"/>
</dbReference>
<dbReference type="Proteomes" id="UP000196877">
    <property type="component" value="Chromosome"/>
</dbReference>
<dbReference type="EMBL" id="CP021920">
    <property type="protein sequence ID" value="ASB87085.1"/>
    <property type="molecule type" value="Genomic_DNA"/>
</dbReference>
<dbReference type="Gene3D" id="3.40.50.1000">
    <property type="entry name" value="HAD superfamily/HAD-like"/>
    <property type="match status" value="1"/>
</dbReference>
<sequence length="294" mass="33004">MRMIAVDLDGTLLNSASKVARESIEAIKEAQKNGIEVVIATGRASFDVQTIFQETGIKTWIISANGAVIHDPEGRLCHAVPIERKKAEGILRWLEEENYYYEVFSDDAIFTPQNGRELLDIELDRLRSANPDADLSKLELAAEQQLSQNGYAYINSYRELFERDQNLNVYNVLGFSFHKEKLEKGWKRFEKEKGLTLVTSAEHNFELEHIQASKGLALEKLAHKLGIPLDETAAVGDSLNDYSMLKAAGRSFAMGNAREDIKEMADEVALTNDENGVAHILRHLIDQKKGLKSI</sequence>
<dbReference type="InterPro" id="IPR000150">
    <property type="entry name" value="Cof"/>
</dbReference>
<accession>A0ABM6LCS5</accession>
<organism evidence="1 2">
    <name type="scientific">Bacillus sonorensis</name>
    <dbReference type="NCBI Taxonomy" id="119858"/>
    <lineage>
        <taxon>Bacteria</taxon>
        <taxon>Bacillati</taxon>
        <taxon>Bacillota</taxon>
        <taxon>Bacilli</taxon>
        <taxon>Bacillales</taxon>
        <taxon>Bacillaceae</taxon>
        <taxon>Bacillus</taxon>
    </lineage>
</organism>
<dbReference type="Pfam" id="PF08282">
    <property type="entry name" value="Hydrolase_3"/>
    <property type="match status" value="1"/>
</dbReference>
<dbReference type="CDD" id="cd07516">
    <property type="entry name" value="HAD_Pase"/>
    <property type="match status" value="1"/>
</dbReference>
<protein>
    <submittedName>
        <fullName evidence="1">Phosphatase YcsE</fullName>
    </submittedName>
</protein>
<dbReference type="NCBIfam" id="TIGR00099">
    <property type="entry name" value="Cof-subfamily"/>
    <property type="match status" value="1"/>
</dbReference>
<gene>
    <name evidence="1" type="ORF">S101395_00530</name>
</gene>
<evidence type="ECO:0000313" key="2">
    <source>
        <dbReference type="Proteomes" id="UP000196877"/>
    </source>
</evidence>
<proteinExistence type="predicted"/>
<dbReference type="SFLD" id="SFLDG01144">
    <property type="entry name" value="C2.B.4:_PGP_Like"/>
    <property type="match status" value="1"/>
</dbReference>
<dbReference type="PROSITE" id="PS01229">
    <property type="entry name" value="COF_2"/>
    <property type="match status" value="1"/>
</dbReference>
<dbReference type="InterPro" id="IPR023214">
    <property type="entry name" value="HAD_sf"/>
</dbReference>
<evidence type="ECO:0000313" key="1">
    <source>
        <dbReference type="EMBL" id="ASB87085.1"/>
    </source>
</evidence>
<dbReference type="PANTHER" id="PTHR10000">
    <property type="entry name" value="PHOSPHOSERINE PHOSPHATASE"/>
    <property type="match status" value="1"/>
</dbReference>
<name>A0ABM6LCS5_9BACI</name>
<reference evidence="1 2" key="1">
    <citation type="submission" date="2017-06" db="EMBL/GenBank/DDBJ databases">
        <title>Genome sequence of Bacillus sonorensis strain SRCM101395.</title>
        <authorList>
            <person name="Cho S.H."/>
        </authorList>
    </citation>
    <scope>NUCLEOTIDE SEQUENCE [LARGE SCALE GENOMIC DNA]</scope>
    <source>
        <strain evidence="1 2">SRCM101395</strain>
    </source>
</reference>
<dbReference type="GeneID" id="92855431"/>
<dbReference type="PANTHER" id="PTHR10000:SF55">
    <property type="entry name" value="5-AMINO-6-(5-PHOSPHO-D-RIBITYLAMINO)URACIL PHOSPHATASE YCSE"/>
    <property type="match status" value="1"/>
</dbReference>